<sequence length="58" mass="6851">MNTNTYTRKRNGFLAHYRLIDIDYEVVEVGAEYLLCRPDAHYILIPTVIRTDLCELTF</sequence>
<dbReference type="AlphaFoldDB" id="A0A023D999"/>
<proteinExistence type="predicted"/>
<gene>
    <name evidence="1" type="ORF">Amme_245_001</name>
</gene>
<keyword evidence="2" id="KW-1185">Reference proteome</keyword>
<organism evidence="1 2">
    <name type="scientific">Acidomonas methanolica NBRC 104435</name>
    <dbReference type="NCBI Taxonomy" id="1231351"/>
    <lineage>
        <taxon>Bacteria</taxon>
        <taxon>Pseudomonadati</taxon>
        <taxon>Pseudomonadota</taxon>
        <taxon>Alphaproteobacteria</taxon>
        <taxon>Acetobacterales</taxon>
        <taxon>Acetobacteraceae</taxon>
        <taxon>Acidomonas</taxon>
    </lineage>
</organism>
<evidence type="ECO:0000313" key="2">
    <source>
        <dbReference type="Proteomes" id="UP000019760"/>
    </source>
</evidence>
<reference evidence="1 2" key="2">
    <citation type="journal article" date="2014" name="FEMS Microbiol. Lett.">
        <title>Draft genomic DNA sequence of the facultatively methylotrophic bacterium Acidomonas methanolica type strain MB58.</title>
        <authorList>
            <person name="Higashiura N."/>
            <person name="Hadano H."/>
            <person name="Hirakawa H."/>
            <person name="Matsutani M."/>
            <person name="Takabe S."/>
            <person name="Matsushita K."/>
            <person name="Azuma Y."/>
        </authorList>
    </citation>
    <scope>NUCLEOTIDE SEQUENCE [LARGE SCALE GENOMIC DNA]</scope>
    <source>
        <strain evidence="1 2">MB58</strain>
    </source>
</reference>
<comment type="caution">
    <text evidence="1">The sequence shown here is derived from an EMBL/GenBank/DDBJ whole genome shotgun (WGS) entry which is preliminary data.</text>
</comment>
<accession>A0A023D999</accession>
<reference evidence="2" key="1">
    <citation type="journal article" date="2014" name="FEMS Microbiol. Lett.">
        <title>Draft Genomic DNA Sequence of the Facultatively Methylotrophic Bacterium Acidomonas methanolica type strain MB58.</title>
        <authorList>
            <person name="Higashiura N."/>
            <person name="Hadano H."/>
            <person name="Hirakawa H."/>
            <person name="Matsutani M."/>
            <person name="Takabe S."/>
            <person name="Matsushita K."/>
            <person name="Azuma Y."/>
        </authorList>
    </citation>
    <scope>NUCLEOTIDE SEQUENCE [LARGE SCALE GENOMIC DNA]</scope>
    <source>
        <strain evidence="2">MB58</strain>
    </source>
</reference>
<dbReference type="EMBL" id="BAND01000227">
    <property type="protein sequence ID" value="GAJ30709.1"/>
    <property type="molecule type" value="Genomic_DNA"/>
</dbReference>
<name>A0A023D999_ACIMT</name>
<evidence type="ECO:0000313" key="1">
    <source>
        <dbReference type="EMBL" id="GAJ30709.1"/>
    </source>
</evidence>
<dbReference type="Proteomes" id="UP000019760">
    <property type="component" value="Unassembled WGS sequence"/>
</dbReference>
<protein>
    <submittedName>
        <fullName evidence="1">Uncharacterized protein</fullName>
    </submittedName>
</protein>